<proteinExistence type="predicted"/>
<dbReference type="Proteomes" id="UP001497516">
    <property type="component" value="Chromosome 7"/>
</dbReference>
<evidence type="ECO:0000313" key="2">
    <source>
        <dbReference type="Proteomes" id="UP001497516"/>
    </source>
</evidence>
<name>A0AAV2FPC4_9ROSI</name>
<protein>
    <submittedName>
        <fullName evidence="1">Uncharacterized protein</fullName>
    </submittedName>
</protein>
<keyword evidence="2" id="KW-1185">Reference proteome</keyword>
<sequence>MDQHMNQESDTLFLSTAFRKHFARFQVNVDGIGPTGQRLSLAFSHLVHIKRSIQMITFVLFCKIPACHPEASTLITAQPCNLDFQTTLHQSPESIKHCDRETHKTTKPL</sequence>
<reference evidence="1 2" key="1">
    <citation type="submission" date="2024-04" db="EMBL/GenBank/DDBJ databases">
        <authorList>
            <person name="Fracassetti M."/>
        </authorList>
    </citation>
    <scope>NUCLEOTIDE SEQUENCE [LARGE SCALE GENOMIC DNA]</scope>
</reference>
<evidence type="ECO:0000313" key="1">
    <source>
        <dbReference type="EMBL" id="CAL1400174.1"/>
    </source>
</evidence>
<organism evidence="1 2">
    <name type="scientific">Linum trigynum</name>
    <dbReference type="NCBI Taxonomy" id="586398"/>
    <lineage>
        <taxon>Eukaryota</taxon>
        <taxon>Viridiplantae</taxon>
        <taxon>Streptophyta</taxon>
        <taxon>Embryophyta</taxon>
        <taxon>Tracheophyta</taxon>
        <taxon>Spermatophyta</taxon>
        <taxon>Magnoliopsida</taxon>
        <taxon>eudicotyledons</taxon>
        <taxon>Gunneridae</taxon>
        <taxon>Pentapetalae</taxon>
        <taxon>rosids</taxon>
        <taxon>fabids</taxon>
        <taxon>Malpighiales</taxon>
        <taxon>Linaceae</taxon>
        <taxon>Linum</taxon>
    </lineage>
</organism>
<accession>A0AAV2FPC4</accession>
<gene>
    <name evidence="1" type="ORF">LTRI10_LOCUS40320</name>
</gene>
<dbReference type="EMBL" id="OZ034820">
    <property type="protein sequence ID" value="CAL1400174.1"/>
    <property type="molecule type" value="Genomic_DNA"/>
</dbReference>
<dbReference type="AlphaFoldDB" id="A0AAV2FPC4"/>